<dbReference type="RefSeq" id="WP_143173457.1">
    <property type="nucleotide sequence ID" value="NZ_FQZK01000018.1"/>
</dbReference>
<evidence type="ECO:0000313" key="2">
    <source>
        <dbReference type="EMBL" id="SHK35177.1"/>
    </source>
</evidence>
<keyword evidence="3" id="KW-1185">Reference proteome</keyword>
<feature type="transmembrane region" description="Helical" evidence="1">
    <location>
        <begin position="20"/>
        <end position="39"/>
    </location>
</feature>
<keyword evidence="1" id="KW-0472">Membrane</keyword>
<dbReference type="AlphaFoldDB" id="A0A1M6RSB4"/>
<organism evidence="2 3">
    <name type="scientific">Nocardiopsis flavescens</name>
    <dbReference type="NCBI Taxonomy" id="758803"/>
    <lineage>
        <taxon>Bacteria</taxon>
        <taxon>Bacillati</taxon>
        <taxon>Actinomycetota</taxon>
        <taxon>Actinomycetes</taxon>
        <taxon>Streptosporangiales</taxon>
        <taxon>Nocardiopsidaceae</taxon>
        <taxon>Nocardiopsis</taxon>
    </lineage>
</organism>
<gene>
    <name evidence="2" type="ORF">SAMN05421803_11844</name>
</gene>
<dbReference type="EMBL" id="FQZK01000018">
    <property type="protein sequence ID" value="SHK35177.1"/>
    <property type="molecule type" value="Genomic_DNA"/>
</dbReference>
<name>A0A1M6RSB4_9ACTN</name>
<accession>A0A1M6RSB4</accession>
<sequence>MGRDGNGRHRRPRRSPVSRLWWLCASALAWVLSPVARVIDGPKDRRLRAALEAPPVRPALEAAPARPVPALPAVPRPRPAPLPDGYDDAGAESLVRPYMAVRVSPDLLMGEASAEDGYRFR</sequence>
<keyword evidence="1" id="KW-1133">Transmembrane helix</keyword>
<protein>
    <submittedName>
        <fullName evidence="2">Uncharacterized protein</fullName>
    </submittedName>
</protein>
<reference evidence="2 3" key="1">
    <citation type="submission" date="2016-11" db="EMBL/GenBank/DDBJ databases">
        <authorList>
            <person name="Jaros S."/>
            <person name="Januszkiewicz K."/>
            <person name="Wedrychowicz H."/>
        </authorList>
    </citation>
    <scope>NUCLEOTIDE SEQUENCE [LARGE SCALE GENOMIC DNA]</scope>
    <source>
        <strain evidence="2 3">CGMCC 4.5723</strain>
    </source>
</reference>
<keyword evidence="1" id="KW-0812">Transmembrane</keyword>
<dbReference type="Proteomes" id="UP000184452">
    <property type="component" value="Unassembled WGS sequence"/>
</dbReference>
<evidence type="ECO:0000256" key="1">
    <source>
        <dbReference type="SAM" id="Phobius"/>
    </source>
</evidence>
<proteinExistence type="predicted"/>
<evidence type="ECO:0000313" key="3">
    <source>
        <dbReference type="Proteomes" id="UP000184452"/>
    </source>
</evidence>